<dbReference type="PATRIC" id="fig|742727.4.peg.1456"/>
<reference evidence="4 5" key="1">
    <citation type="submission" date="2012-09" db="EMBL/GenBank/DDBJ databases">
        <title>The Genome Sequence of Bacteroides oleiciplenus YIT 12058.</title>
        <authorList>
            <consortium name="The Broad Institute Genome Sequencing Platform"/>
            <person name="Earl A."/>
            <person name="Ward D."/>
            <person name="Feldgarden M."/>
            <person name="Gevers D."/>
            <person name="Morotomi M."/>
            <person name="Walker B."/>
            <person name="Young S.K."/>
            <person name="Zeng Q."/>
            <person name="Gargeya S."/>
            <person name="Fitzgerald M."/>
            <person name="Haas B."/>
            <person name="Abouelleil A."/>
            <person name="Alvarado L."/>
            <person name="Arachchi H.M."/>
            <person name="Berlin A.M."/>
            <person name="Chapman S.B."/>
            <person name="Goldberg J."/>
            <person name="Griggs A."/>
            <person name="Gujja S."/>
            <person name="Hansen M."/>
            <person name="Howarth C."/>
            <person name="Imamovic A."/>
            <person name="Larimer J."/>
            <person name="McCowen C."/>
            <person name="Montmayeur A."/>
            <person name="Murphy C."/>
            <person name="Neiman D."/>
            <person name="Pearson M."/>
            <person name="Priest M."/>
            <person name="Roberts A."/>
            <person name="Saif S."/>
            <person name="Shea T."/>
            <person name="Sisk P."/>
            <person name="Sykes S."/>
            <person name="Wortman J."/>
            <person name="Nusbaum C."/>
            <person name="Birren B."/>
        </authorList>
    </citation>
    <scope>NUCLEOTIDE SEQUENCE [LARGE SCALE GENOMIC DNA]</scope>
    <source>
        <strain evidence="4 5">YIT 12058</strain>
    </source>
</reference>
<dbReference type="AlphaFoldDB" id="K9EJY0"/>
<dbReference type="HOGENOM" id="CLU_296412_0_0_10"/>
<organism evidence="4 5">
    <name type="scientific">Bacteroides oleiciplenus YIT 12058</name>
    <dbReference type="NCBI Taxonomy" id="742727"/>
    <lineage>
        <taxon>Bacteria</taxon>
        <taxon>Pseudomonadati</taxon>
        <taxon>Bacteroidota</taxon>
        <taxon>Bacteroidia</taxon>
        <taxon>Bacteroidales</taxon>
        <taxon>Bacteroidaceae</taxon>
        <taxon>Bacteroides</taxon>
    </lineage>
</organism>
<accession>K9EJY0</accession>
<keyword evidence="2" id="KW-0812">Transmembrane</keyword>
<feature type="chain" id="PRO_5003929672" evidence="3">
    <location>
        <begin position="23"/>
        <end position="1018"/>
    </location>
</feature>
<evidence type="ECO:0000256" key="1">
    <source>
        <dbReference type="SAM" id="Coils"/>
    </source>
</evidence>
<keyword evidence="2" id="KW-0472">Membrane</keyword>
<feature type="transmembrane region" description="Helical" evidence="2">
    <location>
        <begin position="662"/>
        <end position="682"/>
    </location>
</feature>
<evidence type="ECO:0000256" key="3">
    <source>
        <dbReference type="SAM" id="SignalP"/>
    </source>
</evidence>
<keyword evidence="2" id="KW-1133">Transmembrane helix</keyword>
<gene>
    <name evidence="4" type="ORF">HMPREF9447_01437</name>
</gene>
<dbReference type="Proteomes" id="UP000009872">
    <property type="component" value="Unassembled WGS sequence"/>
</dbReference>
<dbReference type="InterPro" id="IPR011047">
    <property type="entry name" value="Quinoprotein_ADH-like_sf"/>
</dbReference>
<proteinExistence type="predicted"/>
<keyword evidence="1" id="KW-0175">Coiled coil</keyword>
<name>K9EJY0_9BACE</name>
<protein>
    <submittedName>
        <fullName evidence="4">Uncharacterized protein</fullName>
    </submittedName>
</protein>
<feature type="signal peptide" evidence="3">
    <location>
        <begin position="1"/>
        <end position="22"/>
    </location>
</feature>
<evidence type="ECO:0000313" key="4">
    <source>
        <dbReference type="EMBL" id="EKU91247.1"/>
    </source>
</evidence>
<dbReference type="RefSeq" id="WP_009129005.1">
    <property type="nucleotide sequence ID" value="NZ_JH992940.1"/>
</dbReference>
<dbReference type="SUPFAM" id="SSF50998">
    <property type="entry name" value="Quinoprotein alcohol dehydrogenase-like"/>
    <property type="match status" value="1"/>
</dbReference>
<dbReference type="EMBL" id="ADLF01000008">
    <property type="protein sequence ID" value="EKU91247.1"/>
    <property type="molecule type" value="Genomic_DNA"/>
</dbReference>
<evidence type="ECO:0000313" key="5">
    <source>
        <dbReference type="Proteomes" id="UP000009872"/>
    </source>
</evidence>
<keyword evidence="3" id="KW-0732">Signal</keyword>
<comment type="caution">
    <text evidence="4">The sequence shown here is derived from an EMBL/GenBank/DDBJ whole genome shotgun (WGS) entry which is preliminary data.</text>
</comment>
<dbReference type="PROSITE" id="PS51257">
    <property type="entry name" value="PROKAR_LIPOPROTEIN"/>
    <property type="match status" value="1"/>
</dbReference>
<evidence type="ECO:0000256" key="2">
    <source>
        <dbReference type="SAM" id="Phobius"/>
    </source>
</evidence>
<keyword evidence="5" id="KW-1185">Reference proteome</keyword>
<feature type="coiled-coil region" evidence="1">
    <location>
        <begin position="693"/>
        <end position="757"/>
    </location>
</feature>
<sequence>MKTPLKAKFYLFLLILLLCSCTEPTVSFPELKHDSWTFSTTLSSINATATGDTLLLGSADNGSIYFFIPDSLIRAVKVAEGGDKIYKIESLGHTDRQKIQLLVSVRNKGIRLVEIRTDLLEAQVIKTFLCDTTNISPKKLNRYSAYDWIYSPKDKARYIATSNGLWKITEKMLSDKNSGDVAMELSSDRNAIQGMPEYPIRSITLNPDCDGSLYYTARDGFYHLDINQNSHTRLYKGNYFYSTIDNHDTLYVLGKNSMLKGKTDNHSAMQLSDNEGMAKLLFWSEDPCYEYRIFEKSKAIVDGERCIIPASLQNKNSFLKTRTGYYFVSYDKLIKVYPHQNISSTRKTIMAACRKNDNEIFILDNQYNLYMLGMNDRIAHRLGQLSRHQRVRMMAYAHEQLYFLTESGLQVCSPPKKTIFLINSTIQLTDWKHKAILDDDEVTSMKVFKKDSLLLGTRNHLWYISRTQEPEEIKLRWNGQLLDDINEAGYISTIDASAQGYKVGVLNFGLFEGRNSVKSEISNRPDVESPTNILSVSACNNTWAISSGDHVYIYNYRSNTVERKYSIPAYAKSLAVLENDRGCNLYLLPPKGIAWYTLKTNSYQPHLSYFSDIPFHPHSSFKMNNDFYVCSSDIGVCLIENGVPPVWITNYDEGTVLSATEWLSVAGAFVLFIIFIVLAIRYKSQIEKTHKQKDEITVRLKKQIDDLNKKREEKEKELNEQKKKAEESQRIIEEKKKEEEAEKRKKHEIEVARKQEKASYIKSLESRLTVYHYLKFDKFKEIPENEETKYAFLNECEQEIDENIQAGIAALNTQRMWMRKAAEGWCQIIEAHQLNCDTSNLQKLREKTERYFSSDIDEERLKTDAAGYENEKNEVHTLFEAVRKNVYDRLAEKIANALKPDHLEEVSALRQIILDIHDKVFFNEVVQTECPNNKIYEKVAFVCMSGVNLKLTPQQILTLSYYPEEESKERKLVNNANVSDYKDKGKNKRLPRILSGENRHPVKKEILALWKELFSAFK</sequence>